<gene>
    <name evidence="6" type="ORF">BCR44DRAFT_106656</name>
</gene>
<accession>A0A1Y2HZX7</accession>
<dbReference type="GO" id="GO:0015038">
    <property type="term" value="F:glutathione disulfide oxidoreductase activity"/>
    <property type="evidence" value="ECO:0007669"/>
    <property type="project" value="TreeGrafter"/>
</dbReference>
<evidence type="ECO:0000256" key="3">
    <source>
        <dbReference type="ARBA" id="ARBA00023157"/>
    </source>
</evidence>
<dbReference type="GO" id="GO:0034599">
    <property type="term" value="P:cellular response to oxidative stress"/>
    <property type="evidence" value="ECO:0007669"/>
    <property type="project" value="TreeGrafter"/>
</dbReference>
<keyword evidence="2" id="KW-0249">Electron transport</keyword>
<dbReference type="GO" id="GO:0005737">
    <property type="term" value="C:cytoplasm"/>
    <property type="evidence" value="ECO:0007669"/>
    <property type="project" value="TreeGrafter"/>
</dbReference>
<dbReference type="STRING" id="765915.A0A1Y2HZX7"/>
<dbReference type="OrthoDB" id="418495at2759"/>
<dbReference type="PRINTS" id="PR00160">
    <property type="entry name" value="GLUTAREDOXIN"/>
</dbReference>
<evidence type="ECO:0000259" key="5">
    <source>
        <dbReference type="Pfam" id="PF00462"/>
    </source>
</evidence>
<evidence type="ECO:0000256" key="4">
    <source>
        <dbReference type="ARBA" id="ARBA00023284"/>
    </source>
</evidence>
<dbReference type="InterPro" id="IPR011899">
    <property type="entry name" value="Glutaredoxin_euk/vir"/>
</dbReference>
<evidence type="ECO:0000313" key="7">
    <source>
        <dbReference type="Proteomes" id="UP000193411"/>
    </source>
</evidence>
<keyword evidence="1" id="KW-0813">Transport</keyword>
<dbReference type="SUPFAM" id="SSF52833">
    <property type="entry name" value="Thioredoxin-like"/>
    <property type="match status" value="1"/>
</dbReference>
<protein>
    <submittedName>
        <fullName evidence="6">Thioredoxin-like protein</fullName>
    </submittedName>
</protein>
<dbReference type="AlphaFoldDB" id="A0A1Y2HZX7"/>
<dbReference type="InterPro" id="IPR014025">
    <property type="entry name" value="Glutaredoxin_subgr"/>
</dbReference>
<feature type="non-terminal residue" evidence="6">
    <location>
        <position position="99"/>
    </location>
</feature>
<comment type="caution">
    <text evidence="6">The sequence shown here is derived from an EMBL/GenBank/DDBJ whole genome shotgun (WGS) entry which is preliminary data.</text>
</comment>
<reference evidence="6 7" key="1">
    <citation type="submission" date="2016-07" db="EMBL/GenBank/DDBJ databases">
        <title>Pervasive Adenine N6-methylation of Active Genes in Fungi.</title>
        <authorList>
            <consortium name="DOE Joint Genome Institute"/>
            <person name="Mondo S.J."/>
            <person name="Dannebaum R.O."/>
            <person name="Kuo R.C."/>
            <person name="Labutti K."/>
            <person name="Haridas S."/>
            <person name="Kuo A."/>
            <person name="Salamov A."/>
            <person name="Ahrendt S.R."/>
            <person name="Lipzen A."/>
            <person name="Sullivan W."/>
            <person name="Andreopoulos W.B."/>
            <person name="Clum A."/>
            <person name="Lindquist E."/>
            <person name="Daum C."/>
            <person name="Ramamoorthy G.K."/>
            <person name="Gryganskyi A."/>
            <person name="Culley D."/>
            <person name="Magnuson J.K."/>
            <person name="James T.Y."/>
            <person name="O'Malley M.A."/>
            <person name="Stajich J.E."/>
            <person name="Spatafora J.W."/>
            <person name="Visel A."/>
            <person name="Grigoriev I.V."/>
        </authorList>
    </citation>
    <scope>NUCLEOTIDE SEQUENCE [LARGE SCALE GENOMIC DNA]</scope>
    <source>
        <strain evidence="6 7">PL171</strain>
    </source>
</reference>
<name>A0A1Y2HZX7_9FUNG</name>
<sequence length="99" mass="10762">MSAKIAQRVSQIIAENGVAVFSKSYCPYCIKAKDTLKALNQPFYALELDQIDDGSAIQNHLAELTGQRTVPNIFIKGKHIGGCSDLLDLKAKGELAKLL</sequence>
<dbReference type="PROSITE" id="PS00195">
    <property type="entry name" value="GLUTAREDOXIN_1"/>
    <property type="match status" value="1"/>
</dbReference>
<dbReference type="EMBL" id="MCFL01000005">
    <property type="protein sequence ID" value="ORZ39524.1"/>
    <property type="molecule type" value="Genomic_DNA"/>
</dbReference>
<dbReference type="Proteomes" id="UP000193411">
    <property type="component" value="Unassembled WGS sequence"/>
</dbReference>
<dbReference type="GO" id="GO:0005634">
    <property type="term" value="C:nucleus"/>
    <property type="evidence" value="ECO:0007669"/>
    <property type="project" value="TreeGrafter"/>
</dbReference>
<feature type="domain" description="Glutaredoxin" evidence="5">
    <location>
        <begin position="18"/>
        <end position="80"/>
    </location>
</feature>
<keyword evidence="3" id="KW-1015">Disulfide bond</keyword>
<dbReference type="Pfam" id="PF00462">
    <property type="entry name" value="Glutaredoxin"/>
    <property type="match status" value="1"/>
</dbReference>
<dbReference type="FunFam" id="3.40.30.10:FF:000026">
    <property type="entry name" value="Glutaredoxin 2"/>
    <property type="match status" value="1"/>
</dbReference>
<dbReference type="GO" id="GO:0004602">
    <property type="term" value="F:glutathione peroxidase activity"/>
    <property type="evidence" value="ECO:0007669"/>
    <property type="project" value="UniProtKB-ARBA"/>
</dbReference>
<evidence type="ECO:0000256" key="1">
    <source>
        <dbReference type="ARBA" id="ARBA00022448"/>
    </source>
</evidence>
<dbReference type="CDD" id="cd03419">
    <property type="entry name" value="GRX_GRXh_1_2_like"/>
    <property type="match status" value="1"/>
</dbReference>
<evidence type="ECO:0000313" key="6">
    <source>
        <dbReference type="EMBL" id="ORZ39524.1"/>
    </source>
</evidence>
<dbReference type="PROSITE" id="PS51354">
    <property type="entry name" value="GLUTAREDOXIN_2"/>
    <property type="match status" value="1"/>
</dbReference>
<proteinExistence type="predicted"/>
<dbReference type="PANTHER" id="PTHR45694">
    <property type="entry name" value="GLUTAREDOXIN 2"/>
    <property type="match status" value="1"/>
</dbReference>
<dbReference type="PANTHER" id="PTHR45694:SF18">
    <property type="entry name" value="GLUTAREDOXIN-1-RELATED"/>
    <property type="match status" value="1"/>
</dbReference>
<keyword evidence="4" id="KW-0676">Redox-active center</keyword>
<dbReference type="Gene3D" id="3.40.30.10">
    <property type="entry name" value="Glutaredoxin"/>
    <property type="match status" value="1"/>
</dbReference>
<keyword evidence="7" id="KW-1185">Reference proteome</keyword>
<dbReference type="InterPro" id="IPR002109">
    <property type="entry name" value="Glutaredoxin"/>
</dbReference>
<dbReference type="InterPro" id="IPR036249">
    <property type="entry name" value="Thioredoxin-like_sf"/>
</dbReference>
<organism evidence="6 7">
    <name type="scientific">Catenaria anguillulae PL171</name>
    <dbReference type="NCBI Taxonomy" id="765915"/>
    <lineage>
        <taxon>Eukaryota</taxon>
        <taxon>Fungi</taxon>
        <taxon>Fungi incertae sedis</taxon>
        <taxon>Blastocladiomycota</taxon>
        <taxon>Blastocladiomycetes</taxon>
        <taxon>Blastocladiales</taxon>
        <taxon>Catenariaceae</taxon>
        <taxon>Catenaria</taxon>
    </lineage>
</organism>
<evidence type="ECO:0000256" key="2">
    <source>
        <dbReference type="ARBA" id="ARBA00022982"/>
    </source>
</evidence>
<dbReference type="NCBIfam" id="TIGR02180">
    <property type="entry name" value="GRX_euk"/>
    <property type="match status" value="1"/>
</dbReference>
<dbReference type="InterPro" id="IPR011767">
    <property type="entry name" value="GLR_AS"/>
</dbReference>